<evidence type="ECO:0008006" key="4">
    <source>
        <dbReference type="Google" id="ProtNLM"/>
    </source>
</evidence>
<dbReference type="OrthoDB" id="4800194at2"/>
<name>A0A561C1D8_9ACTN</name>
<organism evidence="2 3">
    <name type="scientific">Kribbella amoyensis</name>
    <dbReference type="NCBI Taxonomy" id="996641"/>
    <lineage>
        <taxon>Bacteria</taxon>
        <taxon>Bacillati</taxon>
        <taxon>Actinomycetota</taxon>
        <taxon>Actinomycetes</taxon>
        <taxon>Propionibacteriales</taxon>
        <taxon>Kribbellaceae</taxon>
        <taxon>Kribbella</taxon>
    </lineage>
</organism>
<evidence type="ECO:0000313" key="2">
    <source>
        <dbReference type="EMBL" id="TWD84908.1"/>
    </source>
</evidence>
<reference evidence="2 3" key="1">
    <citation type="submission" date="2019-06" db="EMBL/GenBank/DDBJ databases">
        <title>Sequencing the genomes of 1000 actinobacteria strains.</title>
        <authorList>
            <person name="Klenk H.-P."/>
        </authorList>
    </citation>
    <scope>NUCLEOTIDE SEQUENCE [LARGE SCALE GENOMIC DNA]</scope>
    <source>
        <strain evidence="2 3">DSM 24683</strain>
    </source>
</reference>
<evidence type="ECO:0000256" key="1">
    <source>
        <dbReference type="SAM" id="SignalP"/>
    </source>
</evidence>
<keyword evidence="1" id="KW-0732">Signal</keyword>
<protein>
    <recommendedName>
        <fullName evidence="4">Lipoprotein</fullName>
    </recommendedName>
</protein>
<keyword evidence="3" id="KW-1185">Reference proteome</keyword>
<feature type="signal peptide" evidence="1">
    <location>
        <begin position="1"/>
        <end position="33"/>
    </location>
</feature>
<feature type="chain" id="PRO_5021929140" description="Lipoprotein" evidence="1">
    <location>
        <begin position="34"/>
        <end position="307"/>
    </location>
</feature>
<accession>A0A561C1D8</accession>
<comment type="caution">
    <text evidence="2">The sequence shown here is derived from an EMBL/GenBank/DDBJ whole genome shotgun (WGS) entry which is preliminary data.</text>
</comment>
<dbReference type="AlphaFoldDB" id="A0A561C1D8"/>
<dbReference type="EMBL" id="VIVK01000001">
    <property type="protein sequence ID" value="TWD84908.1"/>
    <property type="molecule type" value="Genomic_DNA"/>
</dbReference>
<evidence type="ECO:0000313" key="3">
    <source>
        <dbReference type="Proteomes" id="UP000318380"/>
    </source>
</evidence>
<dbReference type="RefSeq" id="WP_145812617.1">
    <property type="nucleotide sequence ID" value="NZ_VIVK01000001.1"/>
</dbReference>
<sequence>MTTIPLAIIRKAACLLAASAVLVSCAPAPPAGAPEPSATPTVDRWRPSTADQRVLEAAEDLVLSQCMSRAGFTFRAVTIDRPNDRSYPYAIDDVDWARSHGYGIADDVAARAVRRPDPNLVALRAMTPAERQQYLEALNGSGRTTVTVGAPSGGTAGTNADGCTAEARRTLFGDHDGWFRASTVAVNLDSAVIVPEVVRSPRLRPALERWSNCLRTKGFADRDPLAARDRIGELAGRVDLDRLRRDEQAVAVAEAECSVRSGYVATAERLDRELGAPIRRKNSDALQQYRRLATAALPKARAIIAAR</sequence>
<dbReference type="Proteomes" id="UP000318380">
    <property type="component" value="Unassembled WGS sequence"/>
</dbReference>
<proteinExistence type="predicted"/>
<gene>
    <name evidence="2" type="ORF">FB561_6104</name>
</gene>